<evidence type="ECO:0000313" key="2">
    <source>
        <dbReference type="Proteomes" id="UP000038750"/>
    </source>
</evidence>
<gene>
    <name evidence="1" type="ORF">ERS008530_01765</name>
</gene>
<dbReference type="EMBL" id="CPZJ01000006">
    <property type="protein sequence ID" value="CNF65924.1"/>
    <property type="molecule type" value="Genomic_DNA"/>
</dbReference>
<protein>
    <submittedName>
        <fullName evidence="1">Uncharacterized protein</fullName>
    </submittedName>
</protein>
<dbReference type="Proteomes" id="UP000038750">
    <property type="component" value="Unassembled WGS sequence"/>
</dbReference>
<dbReference type="STRING" id="631.CH53_2893"/>
<sequence length="50" mass="5467">MIPESTDIAGCYILFSNNCVTARIITAINALKDFSYYDSGLNVIGFQSLC</sequence>
<proteinExistence type="predicted"/>
<accession>A0A0T9M6Q5</accession>
<organism evidence="1 2">
    <name type="scientific">Yersinia intermedia</name>
    <dbReference type="NCBI Taxonomy" id="631"/>
    <lineage>
        <taxon>Bacteria</taxon>
        <taxon>Pseudomonadati</taxon>
        <taxon>Pseudomonadota</taxon>
        <taxon>Gammaproteobacteria</taxon>
        <taxon>Enterobacterales</taxon>
        <taxon>Yersiniaceae</taxon>
        <taxon>Yersinia</taxon>
    </lineage>
</organism>
<evidence type="ECO:0000313" key="1">
    <source>
        <dbReference type="EMBL" id="CNF65924.1"/>
    </source>
</evidence>
<name>A0A0T9M6Q5_YERIN</name>
<dbReference type="AlphaFoldDB" id="A0A0T9M6Q5"/>
<reference evidence="1 2" key="1">
    <citation type="submission" date="2015-03" db="EMBL/GenBank/DDBJ databases">
        <authorList>
            <person name="Murphy D."/>
        </authorList>
    </citation>
    <scope>NUCLEOTIDE SEQUENCE [LARGE SCALE GENOMIC DNA]</scope>
    <source>
        <strain evidence="1 2">BR165/97</strain>
    </source>
</reference>